<dbReference type="Proteomes" id="UP000186143">
    <property type="component" value="Unassembled WGS sequence"/>
</dbReference>
<dbReference type="InterPro" id="IPR000412">
    <property type="entry name" value="ABC_2_transport"/>
</dbReference>
<feature type="transmembrane region" description="Helical" evidence="3">
    <location>
        <begin position="179"/>
        <end position="197"/>
    </location>
</feature>
<accession>A0A1Q9AEP1</accession>
<dbReference type="STRING" id="1672749.BJF92_01260"/>
<evidence type="ECO:0000313" key="4">
    <source>
        <dbReference type="EMBL" id="OLP53412.1"/>
    </source>
</evidence>
<dbReference type="PRINTS" id="PR00164">
    <property type="entry name" value="ABC2TRNSPORT"/>
</dbReference>
<dbReference type="EMBL" id="MKIO01000040">
    <property type="protein sequence ID" value="OLP53412.1"/>
    <property type="molecule type" value="Genomic_DNA"/>
</dbReference>
<name>A0A1Q9AEP1_9HYPH</name>
<evidence type="ECO:0000256" key="1">
    <source>
        <dbReference type="ARBA" id="ARBA00007783"/>
    </source>
</evidence>
<dbReference type="PANTHER" id="PTHR30413">
    <property type="entry name" value="INNER MEMBRANE TRANSPORT PERMEASE"/>
    <property type="match status" value="1"/>
</dbReference>
<dbReference type="AlphaFoldDB" id="A0A1Q9AEP1"/>
<gene>
    <name evidence="4" type="ORF">BJF92_01260</name>
</gene>
<evidence type="ECO:0000313" key="5">
    <source>
        <dbReference type="Proteomes" id="UP000186143"/>
    </source>
</evidence>
<feature type="transmembrane region" description="Helical" evidence="3">
    <location>
        <begin position="233"/>
        <end position="253"/>
    </location>
</feature>
<keyword evidence="3" id="KW-1133">Transmembrane helix</keyword>
<evidence type="ECO:0000256" key="2">
    <source>
        <dbReference type="ARBA" id="ARBA00022448"/>
    </source>
</evidence>
<proteinExistence type="inferred from homology"/>
<keyword evidence="2" id="KW-0813">Transport</keyword>
<keyword evidence="3" id="KW-0812">Transmembrane</keyword>
<comment type="caution">
    <text evidence="4">The sequence shown here is derived from an EMBL/GenBank/DDBJ whole genome shotgun (WGS) entry which is preliminary data.</text>
</comment>
<dbReference type="GO" id="GO:0043190">
    <property type="term" value="C:ATP-binding cassette (ABC) transporter complex"/>
    <property type="evidence" value="ECO:0007669"/>
    <property type="project" value="InterPro"/>
</dbReference>
<keyword evidence="3" id="KW-0472">Membrane</keyword>
<comment type="similarity">
    <text evidence="1">Belongs to the ABC-2 integral membrane protein family.</text>
</comment>
<feature type="transmembrane region" description="Helical" evidence="3">
    <location>
        <begin position="149"/>
        <end position="173"/>
    </location>
</feature>
<dbReference type="GO" id="GO:0015920">
    <property type="term" value="P:lipopolysaccharide transport"/>
    <property type="evidence" value="ECO:0007669"/>
    <property type="project" value="TreeGrafter"/>
</dbReference>
<reference evidence="4 5" key="1">
    <citation type="submission" date="2016-09" db="EMBL/GenBank/DDBJ databases">
        <title>Rhizobium sp. nov., a novel species isolated from the rice rhizosphere.</title>
        <authorList>
            <person name="Zhao J."/>
            <person name="Zhang X."/>
        </authorList>
    </citation>
    <scope>NUCLEOTIDE SEQUENCE [LARGE SCALE GENOMIC DNA]</scope>
    <source>
        <strain evidence="4 5">MH17</strain>
    </source>
</reference>
<feature type="transmembrane region" description="Helical" evidence="3">
    <location>
        <begin position="33"/>
        <end position="54"/>
    </location>
</feature>
<dbReference type="PANTHER" id="PTHR30413:SF10">
    <property type="entry name" value="CAPSULE POLYSACCHARIDE EXPORT INNER-MEMBRANE PROTEIN CTRC"/>
    <property type="match status" value="1"/>
</dbReference>
<feature type="transmembrane region" description="Helical" evidence="3">
    <location>
        <begin position="118"/>
        <end position="137"/>
    </location>
</feature>
<evidence type="ECO:0000256" key="3">
    <source>
        <dbReference type="SAM" id="Phobius"/>
    </source>
</evidence>
<evidence type="ECO:0008006" key="6">
    <source>
        <dbReference type="Google" id="ProtNLM"/>
    </source>
</evidence>
<sequence>MTQNAVLLGTSRQLRIISALTIREVRLRNSKHAFTQLFDLGEALVFIMVHWVIFTVMHRQLLIGDSLLIFISTGIMPVLLFRTISIRAASAVEASKGVTSIPLVGALDYSIARSFVEFLSFTLTFCLFFTLAYAFGMSRFALPFDYQPIIEFAILISLFSFGMGLINSFITYLFPLWKFLWGGFSRVQIFFSAVFYIPEYMPPELKYYVSFNPIMHFVSLFRTGFYPTYPTHLISMTYMISCTVAVLVLGLALERSLRNHRHQ</sequence>
<dbReference type="GO" id="GO:0140359">
    <property type="term" value="F:ABC-type transporter activity"/>
    <property type="evidence" value="ECO:0007669"/>
    <property type="project" value="InterPro"/>
</dbReference>
<dbReference type="RefSeq" id="WP_245294842.1">
    <property type="nucleotide sequence ID" value="NZ_MKIO01000040.1"/>
</dbReference>
<protein>
    <recommendedName>
        <fullName evidence="6">ABC-2 type transporter domain-containing protein</fullName>
    </recommendedName>
</protein>
<feature type="transmembrane region" description="Helical" evidence="3">
    <location>
        <begin position="60"/>
        <end position="81"/>
    </location>
</feature>
<organism evidence="4 5">
    <name type="scientific">Xaviernesmea rhizosphaerae</name>
    <dbReference type="NCBI Taxonomy" id="1672749"/>
    <lineage>
        <taxon>Bacteria</taxon>
        <taxon>Pseudomonadati</taxon>
        <taxon>Pseudomonadota</taxon>
        <taxon>Alphaproteobacteria</taxon>
        <taxon>Hyphomicrobiales</taxon>
        <taxon>Rhizobiaceae</taxon>
        <taxon>Rhizobium/Agrobacterium group</taxon>
        <taxon>Xaviernesmea</taxon>
    </lineage>
</organism>